<dbReference type="RefSeq" id="WP_380187366.1">
    <property type="nucleotide sequence ID" value="NZ_JBHTBQ010000012.1"/>
</dbReference>
<organism evidence="1 2">
    <name type="scientific">Iodobacter arcticus</name>
    <dbReference type="NCBI Taxonomy" id="590593"/>
    <lineage>
        <taxon>Bacteria</taxon>
        <taxon>Pseudomonadati</taxon>
        <taxon>Pseudomonadota</taxon>
        <taxon>Betaproteobacteria</taxon>
        <taxon>Neisseriales</taxon>
        <taxon>Chitinibacteraceae</taxon>
        <taxon>Iodobacter</taxon>
    </lineage>
</organism>
<evidence type="ECO:0000313" key="1">
    <source>
        <dbReference type="EMBL" id="MFC7419722.1"/>
    </source>
</evidence>
<gene>
    <name evidence="1" type="ORF">ACFQNF_07490</name>
</gene>
<dbReference type="Proteomes" id="UP001596473">
    <property type="component" value="Unassembled WGS sequence"/>
</dbReference>
<evidence type="ECO:0000313" key="2">
    <source>
        <dbReference type="Proteomes" id="UP001596473"/>
    </source>
</evidence>
<proteinExistence type="predicted"/>
<comment type="caution">
    <text evidence="1">The sequence shown here is derived from an EMBL/GenBank/DDBJ whole genome shotgun (WGS) entry which is preliminary data.</text>
</comment>
<keyword evidence="2" id="KW-1185">Reference proteome</keyword>
<name>A0ABW2R0R7_9NEIS</name>
<protein>
    <submittedName>
        <fullName evidence="1">Uncharacterized protein</fullName>
    </submittedName>
</protein>
<accession>A0ABW2R0R7</accession>
<reference evidence="2" key="1">
    <citation type="journal article" date="2019" name="Int. J. Syst. Evol. Microbiol.">
        <title>The Global Catalogue of Microorganisms (GCM) 10K type strain sequencing project: providing services to taxonomists for standard genome sequencing and annotation.</title>
        <authorList>
            <consortium name="The Broad Institute Genomics Platform"/>
            <consortium name="The Broad Institute Genome Sequencing Center for Infectious Disease"/>
            <person name="Wu L."/>
            <person name="Ma J."/>
        </authorList>
    </citation>
    <scope>NUCLEOTIDE SEQUENCE [LARGE SCALE GENOMIC DNA]</scope>
    <source>
        <strain evidence="2">CCUG 62945</strain>
    </source>
</reference>
<sequence length="58" mass="6196">MGSLTIINALGADTQITEANPYNFSPQTIPNGAAAYASSYAIDTKALHKILKKNDFHS</sequence>
<dbReference type="EMBL" id="JBHTBQ010000012">
    <property type="protein sequence ID" value="MFC7419722.1"/>
    <property type="molecule type" value="Genomic_DNA"/>
</dbReference>